<reference evidence="1 2" key="1">
    <citation type="journal article" date="2023" name="Mol. Ecol. Resour.">
        <title>Chromosome-level genome assembly of a triploid poplar Populus alba 'Berolinensis'.</title>
        <authorList>
            <person name="Chen S."/>
            <person name="Yu Y."/>
            <person name="Wang X."/>
            <person name="Wang S."/>
            <person name="Zhang T."/>
            <person name="Zhou Y."/>
            <person name="He R."/>
            <person name="Meng N."/>
            <person name="Wang Y."/>
            <person name="Liu W."/>
            <person name="Liu Z."/>
            <person name="Liu J."/>
            <person name="Guo Q."/>
            <person name="Huang H."/>
            <person name="Sederoff R.R."/>
            <person name="Wang G."/>
            <person name="Qu G."/>
            <person name="Chen S."/>
        </authorList>
    </citation>
    <scope>NUCLEOTIDE SEQUENCE [LARGE SCALE GENOMIC DNA]</scope>
    <source>
        <strain evidence="1">SC-2020</strain>
    </source>
</reference>
<name>A0AAD6RPM4_9ROSI</name>
<proteinExistence type="predicted"/>
<keyword evidence="2" id="KW-1185">Reference proteome</keyword>
<dbReference type="AlphaFoldDB" id="A0AAD6RPM4"/>
<gene>
    <name evidence="1" type="ORF">NC653_002637</name>
</gene>
<dbReference type="Proteomes" id="UP001164929">
    <property type="component" value="Chromosome 1"/>
</dbReference>
<accession>A0AAD6RPM4</accession>
<protein>
    <submittedName>
        <fullName evidence="1">Uncharacterized protein</fullName>
    </submittedName>
</protein>
<comment type="caution">
    <text evidence="1">The sequence shown here is derived from an EMBL/GenBank/DDBJ whole genome shotgun (WGS) entry which is preliminary data.</text>
</comment>
<dbReference type="EMBL" id="JAQIZT010000001">
    <property type="protein sequence ID" value="KAJ7012647.1"/>
    <property type="molecule type" value="Genomic_DNA"/>
</dbReference>
<organism evidence="1 2">
    <name type="scientific">Populus alba x Populus x berolinensis</name>
    <dbReference type="NCBI Taxonomy" id="444605"/>
    <lineage>
        <taxon>Eukaryota</taxon>
        <taxon>Viridiplantae</taxon>
        <taxon>Streptophyta</taxon>
        <taxon>Embryophyta</taxon>
        <taxon>Tracheophyta</taxon>
        <taxon>Spermatophyta</taxon>
        <taxon>Magnoliopsida</taxon>
        <taxon>eudicotyledons</taxon>
        <taxon>Gunneridae</taxon>
        <taxon>Pentapetalae</taxon>
        <taxon>rosids</taxon>
        <taxon>fabids</taxon>
        <taxon>Malpighiales</taxon>
        <taxon>Salicaceae</taxon>
        <taxon>Saliceae</taxon>
        <taxon>Populus</taxon>
    </lineage>
</organism>
<sequence>MKVHFLQYGKWLGKKRTTANFVARTKTILERKRNGASGVHSTSEPQLVQLCINLKLQNVQFPIQATTLFSNSSYLSKEMGRDVAIKQEGIKRGSSH</sequence>
<evidence type="ECO:0000313" key="2">
    <source>
        <dbReference type="Proteomes" id="UP001164929"/>
    </source>
</evidence>
<evidence type="ECO:0000313" key="1">
    <source>
        <dbReference type="EMBL" id="KAJ7012647.1"/>
    </source>
</evidence>